<keyword evidence="4" id="KW-0862">Zinc</keyword>
<feature type="domain" description="C3HC-type" evidence="7">
    <location>
        <begin position="62"/>
        <end position="189"/>
    </location>
</feature>
<dbReference type="GO" id="GO:0005634">
    <property type="term" value="C:nucleus"/>
    <property type="evidence" value="ECO:0007669"/>
    <property type="project" value="UniProtKB-SubCell"/>
</dbReference>
<dbReference type="PANTHER" id="PTHR15835:SF6">
    <property type="entry name" value="ZINC FINGER C3HC-TYPE PROTEIN 1"/>
    <property type="match status" value="1"/>
</dbReference>
<comment type="subcellular location">
    <subcellularLocation>
        <location evidence="1">Nucleus</location>
    </subcellularLocation>
</comment>
<dbReference type="GO" id="GO:0008270">
    <property type="term" value="F:zinc ion binding"/>
    <property type="evidence" value="ECO:0007669"/>
    <property type="project" value="UniProtKB-KW"/>
</dbReference>
<evidence type="ECO:0000259" key="7">
    <source>
        <dbReference type="Pfam" id="PF07967"/>
    </source>
</evidence>
<dbReference type="Proteomes" id="UP001140094">
    <property type="component" value="Unassembled WGS sequence"/>
</dbReference>
<organism evidence="9 10">
    <name type="scientific">Coemansia guatemalensis</name>
    <dbReference type="NCBI Taxonomy" id="2761395"/>
    <lineage>
        <taxon>Eukaryota</taxon>
        <taxon>Fungi</taxon>
        <taxon>Fungi incertae sedis</taxon>
        <taxon>Zoopagomycota</taxon>
        <taxon>Kickxellomycotina</taxon>
        <taxon>Kickxellomycetes</taxon>
        <taxon>Kickxellales</taxon>
        <taxon>Kickxellaceae</taxon>
        <taxon>Coemansia</taxon>
    </lineage>
</organism>
<feature type="region of interest" description="Disordered" evidence="6">
    <location>
        <begin position="1"/>
        <end position="51"/>
    </location>
</feature>
<evidence type="ECO:0000256" key="3">
    <source>
        <dbReference type="ARBA" id="ARBA00022771"/>
    </source>
</evidence>
<dbReference type="PANTHER" id="PTHR15835">
    <property type="entry name" value="NUCLEAR-INTERACTING PARTNER OF ALK"/>
    <property type="match status" value="1"/>
</dbReference>
<keyword evidence="5" id="KW-0539">Nucleus</keyword>
<protein>
    <recommendedName>
        <fullName evidence="11">Zf-C3HC-domain-containing protein</fullName>
    </recommendedName>
</protein>
<sequence>MAALPQPDLTKRRLESAFSALSTKRQRPSASTPQSSSDLQANKASTASDAIQRPANLDRFRPWSHEDLLERIATYKIHTWLTQSSRISPVRCARNGWINVDCSTLKCPVCSAILLAQIPDDLNDEEEVRWIGRLAQQLQTAHNTGCSWKGHPCASSVYSVPLATSRETVDEICQYTADLLEFRGQLPATDQPLSAFEQGLLRDLQRKVVDICKSTDEQMSTPDDSDVNSALLLALFGWRIDKAKPQPAVKCELCFRSAGLWLFQSANDANEDNNASGNEDSSTTRRFNVVDEHRAFCYWARGSDIEAEPESNAIATDLSPTETIPGWKKIMASILRARTMDRNSGQSSGDRPTADDSSFEDKHDMDGEVHRLRADGEESSLQQLRPFNYSAISSAAEAFGIPFSKSLLARATKLLASGNTLTLPPTATAATASASTSAPAAAQTSGASSITVNNYSSLESGSGSSVLLRTTDDGREISDDGDVNIDGGWESDGSDIPEVGRDRDDSMDNIDEDIPAPIDTSGLASLVGDSSLASALEDPTKAKAILEYVKGLLKARNSHAQTTS</sequence>
<dbReference type="Pfam" id="PF07967">
    <property type="entry name" value="zf-C3HC"/>
    <property type="match status" value="1"/>
</dbReference>
<evidence type="ECO:0000256" key="6">
    <source>
        <dbReference type="SAM" id="MobiDB-lite"/>
    </source>
</evidence>
<evidence type="ECO:0008006" key="11">
    <source>
        <dbReference type="Google" id="ProtNLM"/>
    </source>
</evidence>
<dbReference type="OrthoDB" id="614844at2759"/>
<feature type="compositionally biased region" description="Polar residues" evidence="6">
    <location>
        <begin position="19"/>
        <end position="49"/>
    </location>
</feature>
<dbReference type="AlphaFoldDB" id="A0A9W8LWT8"/>
<feature type="region of interest" description="Disordered" evidence="6">
    <location>
        <begin position="340"/>
        <end position="363"/>
    </location>
</feature>
<comment type="caution">
    <text evidence="9">The sequence shown here is derived from an EMBL/GenBank/DDBJ whole genome shotgun (WGS) entry which is preliminary data.</text>
</comment>
<evidence type="ECO:0000313" key="9">
    <source>
        <dbReference type="EMBL" id="KAJ2809287.1"/>
    </source>
</evidence>
<evidence type="ECO:0000256" key="5">
    <source>
        <dbReference type="ARBA" id="ARBA00023242"/>
    </source>
</evidence>
<keyword evidence="3" id="KW-0863">Zinc-finger</keyword>
<evidence type="ECO:0000313" key="10">
    <source>
        <dbReference type="Proteomes" id="UP001140094"/>
    </source>
</evidence>
<keyword evidence="2" id="KW-0479">Metal-binding</keyword>
<accession>A0A9W8LWT8</accession>
<dbReference type="Pfam" id="PF08600">
    <property type="entry name" value="NuBaID_C"/>
    <property type="match status" value="1"/>
</dbReference>
<dbReference type="InterPro" id="IPR013909">
    <property type="entry name" value="NuBaID_C"/>
</dbReference>
<proteinExistence type="predicted"/>
<keyword evidence="10" id="KW-1185">Reference proteome</keyword>
<name>A0A9W8LWT8_9FUNG</name>
<feature type="domain" description="NuBaID C-terminal" evidence="8">
    <location>
        <begin position="230"/>
        <end position="335"/>
    </location>
</feature>
<evidence type="ECO:0000256" key="4">
    <source>
        <dbReference type="ARBA" id="ARBA00022833"/>
    </source>
</evidence>
<gene>
    <name evidence="9" type="ORF">H4R20_000190</name>
</gene>
<dbReference type="EMBL" id="JANBUO010000005">
    <property type="protein sequence ID" value="KAJ2809287.1"/>
    <property type="molecule type" value="Genomic_DNA"/>
</dbReference>
<evidence type="ECO:0000256" key="2">
    <source>
        <dbReference type="ARBA" id="ARBA00022723"/>
    </source>
</evidence>
<dbReference type="InterPro" id="IPR012935">
    <property type="entry name" value="NuBaID_N"/>
</dbReference>
<reference evidence="9" key="1">
    <citation type="submission" date="2022-07" db="EMBL/GenBank/DDBJ databases">
        <title>Phylogenomic reconstructions and comparative analyses of Kickxellomycotina fungi.</title>
        <authorList>
            <person name="Reynolds N.K."/>
            <person name="Stajich J.E."/>
            <person name="Barry K."/>
            <person name="Grigoriev I.V."/>
            <person name="Crous P."/>
            <person name="Smith M.E."/>
        </authorList>
    </citation>
    <scope>NUCLEOTIDE SEQUENCE</scope>
    <source>
        <strain evidence="9">NRRL 1565</strain>
    </source>
</reference>
<evidence type="ECO:0000259" key="8">
    <source>
        <dbReference type="Pfam" id="PF08600"/>
    </source>
</evidence>
<feature type="region of interest" description="Disordered" evidence="6">
    <location>
        <begin position="471"/>
        <end position="523"/>
    </location>
</feature>
<evidence type="ECO:0000256" key="1">
    <source>
        <dbReference type="ARBA" id="ARBA00004123"/>
    </source>
</evidence>